<evidence type="ECO:0000313" key="3">
    <source>
        <dbReference type="Proteomes" id="UP001152795"/>
    </source>
</evidence>
<evidence type="ECO:0000313" key="2">
    <source>
        <dbReference type="EMBL" id="CAB4036053.1"/>
    </source>
</evidence>
<comment type="caution">
    <text evidence="2">The sequence shown here is derived from an EMBL/GenBank/DDBJ whole genome shotgun (WGS) entry which is preliminary data.</text>
</comment>
<gene>
    <name evidence="2" type="ORF">PACLA_8A078089</name>
</gene>
<name>A0A6S7LBN0_PARCT</name>
<proteinExistence type="predicted"/>
<organism evidence="2 3">
    <name type="scientific">Paramuricea clavata</name>
    <name type="common">Red gorgonian</name>
    <name type="synonym">Violescent sea-whip</name>
    <dbReference type="NCBI Taxonomy" id="317549"/>
    <lineage>
        <taxon>Eukaryota</taxon>
        <taxon>Metazoa</taxon>
        <taxon>Cnidaria</taxon>
        <taxon>Anthozoa</taxon>
        <taxon>Octocorallia</taxon>
        <taxon>Malacalcyonacea</taxon>
        <taxon>Plexauridae</taxon>
        <taxon>Paramuricea</taxon>
    </lineage>
</organism>
<dbReference type="AlphaFoldDB" id="A0A6S7LBN0"/>
<accession>A0A6S7LBN0</accession>
<evidence type="ECO:0000256" key="1">
    <source>
        <dbReference type="SAM" id="MobiDB-lite"/>
    </source>
</evidence>
<dbReference type="Proteomes" id="UP001152795">
    <property type="component" value="Unassembled WGS sequence"/>
</dbReference>
<protein>
    <submittedName>
        <fullName evidence="2">Uncharacterized protein</fullName>
    </submittedName>
</protein>
<keyword evidence="3" id="KW-1185">Reference proteome</keyword>
<sequence length="202" mass="22443">MDKNAGREESESGDKSHPAVFETTAVKPKADTNGSRQGNRKTKLINYIRQLLPKGNPGTNGNERQRKLVPNSDKMCHRCIMADETHLPQDRDKWPIAQIENGCFQAICHLLDLHYLSKEPLLSALGLTQNGATSNPQKIMATRGKGMANKALGMWGTSEHGNNVGALKKIVKRTMKRDDVFCVIKNWEKLPVCHGCGINLQE</sequence>
<dbReference type="EMBL" id="CACRXK020021650">
    <property type="protein sequence ID" value="CAB4036053.1"/>
    <property type="molecule type" value="Genomic_DNA"/>
</dbReference>
<feature type="region of interest" description="Disordered" evidence="1">
    <location>
        <begin position="1"/>
        <end position="42"/>
    </location>
</feature>
<feature type="compositionally biased region" description="Basic and acidic residues" evidence="1">
    <location>
        <begin position="1"/>
        <end position="17"/>
    </location>
</feature>
<reference evidence="2" key="1">
    <citation type="submission" date="2020-04" db="EMBL/GenBank/DDBJ databases">
        <authorList>
            <person name="Alioto T."/>
            <person name="Alioto T."/>
            <person name="Gomez Garrido J."/>
        </authorList>
    </citation>
    <scope>NUCLEOTIDE SEQUENCE</scope>
    <source>
        <strain evidence="2">A484AB</strain>
    </source>
</reference>